<dbReference type="EMBL" id="AP014545">
    <property type="protein sequence ID" value="BBB25827.1"/>
    <property type="molecule type" value="Genomic_DNA"/>
</dbReference>
<gene>
    <name evidence="2" type="ORF">AMJAP_1232</name>
</gene>
<accession>A0A7R6PG47</accession>
<dbReference type="PANTHER" id="PTHR10098">
    <property type="entry name" value="RAPSYN-RELATED"/>
    <property type="match status" value="1"/>
</dbReference>
<reference evidence="2 3" key="1">
    <citation type="journal article" date="2008" name="Int. J. Syst. Evol. Microbiol.">
        <title>Amphritea japonica sp. nov. and Amphritea balenae sp. nov., isolated from the sediment adjacent to sperm whale carcasses off Kagoshima, Japan.</title>
        <authorList>
            <person name="Miyazaki M."/>
            <person name="Nogi Y."/>
            <person name="Fujiwara Y."/>
            <person name="Kawato M."/>
            <person name="Nagahama T."/>
            <person name="Kubokawa K."/>
            <person name="Horikoshi K."/>
        </authorList>
    </citation>
    <scope>NUCLEOTIDE SEQUENCE [LARGE SCALE GENOMIC DNA]</scope>
    <source>
        <strain evidence="2 3">ATCC BAA-1530</strain>
    </source>
</reference>
<proteinExistence type="predicted"/>
<evidence type="ECO:0000313" key="3">
    <source>
        <dbReference type="Proteomes" id="UP000595663"/>
    </source>
</evidence>
<dbReference type="PANTHER" id="PTHR10098:SF108">
    <property type="entry name" value="TETRATRICOPEPTIDE REPEAT PROTEIN 28"/>
    <property type="match status" value="1"/>
</dbReference>
<dbReference type="KEGG" id="ajp:AMJAP_1232"/>
<dbReference type="InterPro" id="IPR029030">
    <property type="entry name" value="Caspase-like_dom_sf"/>
</dbReference>
<sequence>MKKLIDGYRNGIGSLWGQIERAPKPRGIKRIKDGSDYQSVSRAKISQVLFPGDIEVLLETSSSIMIVPSLSIGSVPFSSLELPHSKRILSDITSVTVLPSLYDTNLSVPMYGSDDIEALVIGNPKFSDDPDWVLPQLPGAEKEARLISEMFNSTLLVGAEATKDNIISRIETAKIIYFATHGVASAINPLDESFLAVSGTNKRQARLTAREIQNMNLDAELVVLSACQTGLGGTEDAGIVGLARAFKIAGAKQVVVSLWNVDDSVTAELMLEFMNKFIGNGFDAAQSLRLSMNKIKELYPSPAYWAPFVVINGKGFISSN</sequence>
<evidence type="ECO:0000313" key="2">
    <source>
        <dbReference type="EMBL" id="BBB25827.1"/>
    </source>
</evidence>
<dbReference type="InterPro" id="IPR024983">
    <property type="entry name" value="CHAT_dom"/>
</dbReference>
<name>A0A7R6PG47_9GAMM</name>
<dbReference type="Proteomes" id="UP000595663">
    <property type="component" value="Chromosome"/>
</dbReference>
<dbReference type="Pfam" id="PF12770">
    <property type="entry name" value="CHAT"/>
    <property type="match status" value="1"/>
</dbReference>
<dbReference type="RefSeq" id="WP_201356420.1">
    <property type="nucleotide sequence ID" value="NZ_AP014545.1"/>
</dbReference>
<dbReference type="SUPFAM" id="SSF52129">
    <property type="entry name" value="Caspase-like"/>
    <property type="match status" value="1"/>
</dbReference>
<dbReference type="AlphaFoldDB" id="A0A7R6PG47"/>
<keyword evidence="3" id="KW-1185">Reference proteome</keyword>
<evidence type="ECO:0000259" key="1">
    <source>
        <dbReference type="Pfam" id="PF12770"/>
    </source>
</evidence>
<feature type="domain" description="CHAT" evidence="1">
    <location>
        <begin position="47"/>
        <end position="311"/>
    </location>
</feature>
<organism evidence="2 3">
    <name type="scientific">Amphritea japonica ATCC BAA-1530</name>
    <dbReference type="NCBI Taxonomy" id="1278309"/>
    <lineage>
        <taxon>Bacteria</taxon>
        <taxon>Pseudomonadati</taxon>
        <taxon>Pseudomonadota</taxon>
        <taxon>Gammaproteobacteria</taxon>
        <taxon>Oceanospirillales</taxon>
        <taxon>Oceanospirillaceae</taxon>
        <taxon>Amphritea</taxon>
    </lineage>
</organism>
<protein>
    <recommendedName>
        <fullName evidence="1">CHAT domain-containing protein</fullName>
    </recommendedName>
</protein>